<feature type="region of interest" description="Disordered" evidence="4">
    <location>
        <begin position="609"/>
        <end position="632"/>
    </location>
</feature>
<evidence type="ECO:0000256" key="1">
    <source>
        <dbReference type="ARBA" id="ARBA00022737"/>
    </source>
</evidence>
<evidence type="ECO:0000256" key="2">
    <source>
        <dbReference type="ARBA" id="ARBA00022884"/>
    </source>
</evidence>
<evidence type="ECO:0000259" key="5">
    <source>
        <dbReference type="PROSITE" id="PS50102"/>
    </source>
</evidence>
<dbReference type="PANTHER" id="PTHR14089">
    <property type="entry name" value="PRE-MRNA-SPLICING FACTOR RBM22"/>
    <property type="match status" value="1"/>
</dbReference>
<organism evidence="6 7">
    <name type="scientific">Rhodocollybia butyracea</name>
    <dbReference type="NCBI Taxonomy" id="206335"/>
    <lineage>
        <taxon>Eukaryota</taxon>
        <taxon>Fungi</taxon>
        <taxon>Dikarya</taxon>
        <taxon>Basidiomycota</taxon>
        <taxon>Agaricomycotina</taxon>
        <taxon>Agaricomycetes</taxon>
        <taxon>Agaricomycetidae</taxon>
        <taxon>Agaricales</taxon>
        <taxon>Marasmiineae</taxon>
        <taxon>Omphalotaceae</taxon>
        <taxon>Rhodocollybia</taxon>
    </lineage>
</organism>
<dbReference type="InterPro" id="IPR000504">
    <property type="entry name" value="RRM_dom"/>
</dbReference>
<keyword evidence="1" id="KW-0677">Repeat</keyword>
<evidence type="ECO:0000313" key="7">
    <source>
        <dbReference type="Proteomes" id="UP000772434"/>
    </source>
</evidence>
<dbReference type="EMBL" id="JADNRY010000009">
    <property type="protein sequence ID" value="KAF9075518.1"/>
    <property type="molecule type" value="Genomic_DNA"/>
</dbReference>
<dbReference type="Proteomes" id="UP000772434">
    <property type="component" value="Unassembled WGS sequence"/>
</dbReference>
<dbReference type="CDD" id="cd12521">
    <property type="entry name" value="RRM3_MRN1"/>
    <property type="match status" value="1"/>
</dbReference>
<keyword evidence="7" id="KW-1185">Reference proteome</keyword>
<dbReference type="InterPro" id="IPR012677">
    <property type="entry name" value="Nucleotide-bd_a/b_plait_sf"/>
</dbReference>
<feature type="domain" description="RRM" evidence="5">
    <location>
        <begin position="447"/>
        <end position="520"/>
    </location>
</feature>
<feature type="domain" description="RRM" evidence="5">
    <location>
        <begin position="192"/>
        <end position="265"/>
    </location>
</feature>
<accession>A0A9P5Q4Y0</accession>
<gene>
    <name evidence="6" type="ORF">BDP27DRAFT_1390033</name>
</gene>
<comment type="caution">
    <text evidence="6">The sequence shown here is derived from an EMBL/GenBank/DDBJ whole genome shotgun (WGS) entry which is preliminary data.</text>
</comment>
<dbReference type="InterPro" id="IPR035979">
    <property type="entry name" value="RBD_domain_sf"/>
</dbReference>
<dbReference type="Pfam" id="PF00076">
    <property type="entry name" value="RRM_1"/>
    <property type="match status" value="2"/>
</dbReference>
<dbReference type="GO" id="GO:0010494">
    <property type="term" value="C:cytoplasmic stress granule"/>
    <property type="evidence" value="ECO:0007669"/>
    <property type="project" value="TreeGrafter"/>
</dbReference>
<reference evidence="6" key="1">
    <citation type="submission" date="2020-11" db="EMBL/GenBank/DDBJ databases">
        <authorList>
            <consortium name="DOE Joint Genome Institute"/>
            <person name="Ahrendt S."/>
            <person name="Riley R."/>
            <person name="Andreopoulos W."/>
            <person name="Labutti K."/>
            <person name="Pangilinan J."/>
            <person name="Ruiz-Duenas F.J."/>
            <person name="Barrasa J.M."/>
            <person name="Sanchez-Garcia M."/>
            <person name="Camarero S."/>
            <person name="Miyauchi S."/>
            <person name="Serrano A."/>
            <person name="Linde D."/>
            <person name="Babiker R."/>
            <person name="Drula E."/>
            <person name="Ayuso-Fernandez I."/>
            <person name="Pacheco R."/>
            <person name="Padilla G."/>
            <person name="Ferreira P."/>
            <person name="Barriuso J."/>
            <person name="Kellner H."/>
            <person name="Castanera R."/>
            <person name="Alfaro M."/>
            <person name="Ramirez L."/>
            <person name="Pisabarro A.G."/>
            <person name="Kuo A."/>
            <person name="Tritt A."/>
            <person name="Lipzen A."/>
            <person name="He G."/>
            <person name="Yan M."/>
            <person name="Ng V."/>
            <person name="Cullen D."/>
            <person name="Martin F."/>
            <person name="Rosso M.-N."/>
            <person name="Henrissat B."/>
            <person name="Hibbett D."/>
            <person name="Martinez A.T."/>
            <person name="Grigoriev I.V."/>
        </authorList>
    </citation>
    <scope>NUCLEOTIDE SEQUENCE</scope>
    <source>
        <strain evidence="6">AH 40177</strain>
    </source>
</reference>
<sequence>MDESQTAFVSQYPSYGFDLDMMKRSMDPVGGPDAKKARWSPTFPQQNSNAASNRDAFANYGYGPQASISQSGYASSPLANSPLYSTPSLTINTQTNGSQMNPQMSPNTANFSGQQPSPNSATPYGFGSYNMLGMGMPGMNMMGGFYNGQMGFPQQRLPSLSIPQNNPGGPQSAYSPVALSAALSASNNTTGRTVYVGNLPSTASVDELLNLVHFGPLESIRVLPEKSCVFLSFLDGATAAAFHADATIKKLTLHGQELKIGWGKPSPVPAQVGLAISQSNASRNVYLGGLEENTTEEQLRDDLSRFGLIDQVKIVRDKNIGFVHFLSISVANKVVNTLPTEPAWAGKRVNYGKDRCAYIPKSQQAAAQQAQAAAAQSLVAQSQAAAVAAVSPQSAHPNNQGVNGVSSPFTPYTPFGAADALQQAMATASAMGMGGMGMGGGMQGINRTVYLGNIHPETSTEDLCNAIRGGVLQSVRYMQDKHIAFVTFIDPAAAFTFFQVASYQGMTLNNRRLKIGWGKNSGPLPPTLALAVHAGATRNVYIGNIEDFETFTEDRLKRDFGEYGDIELVNFLKEKNCAFVNFTNISNAIKAIDGVKNKPEYANLRIAHGKDRCANPPRSGPQGNGANGGEPVSALEGAAFDVELTDAMVQQAADEEALVAAGVVVAAPEETQHMHVDGGEVSAPA</sequence>
<feature type="domain" description="RRM" evidence="5">
    <location>
        <begin position="283"/>
        <end position="364"/>
    </location>
</feature>
<proteinExistence type="predicted"/>
<feature type="domain" description="RRM" evidence="5">
    <location>
        <begin position="538"/>
        <end position="611"/>
    </location>
</feature>
<name>A0A9P5Q4Y0_9AGAR</name>
<dbReference type="OrthoDB" id="6407164at2759"/>
<dbReference type="GO" id="GO:0010468">
    <property type="term" value="P:regulation of gene expression"/>
    <property type="evidence" value="ECO:0007669"/>
    <property type="project" value="UniProtKB-ARBA"/>
</dbReference>
<dbReference type="FunFam" id="3.30.70.330:FF:000120">
    <property type="entry name" value="Negative regulator of differentiation 1"/>
    <property type="match status" value="2"/>
</dbReference>
<keyword evidence="2 3" id="KW-0694">RNA-binding</keyword>
<protein>
    <recommendedName>
        <fullName evidence="5">RRM domain-containing protein</fullName>
    </recommendedName>
</protein>
<dbReference type="GO" id="GO:0000398">
    <property type="term" value="P:mRNA splicing, via spliceosome"/>
    <property type="evidence" value="ECO:0007669"/>
    <property type="project" value="TreeGrafter"/>
</dbReference>
<evidence type="ECO:0000256" key="4">
    <source>
        <dbReference type="SAM" id="MobiDB-lite"/>
    </source>
</evidence>
<feature type="compositionally biased region" description="Polar residues" evidence="4">
    <location>
        <begin position="42"/>
        <end position="51"/>
    </location>
</feature>
<evidence type="ECO:0000256" key="3">
    <source>
        <dbReference type="PROSITE-ProRule" id="PRU00176"/>
    </source>
</evidence>
<dbReference type="Gene3D" id="3.30.70.330">
    <property type="match status" value="4"/>
</dbReference>
<feature type="region of interest" description="Disordered" evidence="4">
    <location>
        <begin position="27"/>
        <end position="51"/>
    </location>
</feature>
<dbReference type="PANTHER" id="PTHR14089:SF8">
    <property type="entry name" value="RNA-BINDING PROTEIN MRN1"/>
    <property type="match status" value="1"/>
</dbReference>
<dbReference type="GO" id="GO:0003729">
    <property type="term" value="F:mRNA binding"/>
    <property type="evidence" value="ECO:0007669"/>
    <property type="project" value="TreeGrafter"/>
</dbReference>
<dbReference type="PROSITE" id="PS50102">
    <property type="entry name" value="RRM"/>
    <property type="match status" value="4"/>
</dbReference>
<dbReference type="SUPFAM" id="SSF54928">
    <property type="entry name" value="RNA-binding domain, RBD"/>
    <property type="match status" value="2"/>
</dbReference>
<feature type="region of interest" description="Disordered" evidence="4">
    <location>
        <begin position="85"/>
        <end position="119"/>
    </location>
</feature>
<dbReference type="AlphaFoldDB" id="A0A9P5Q4Y0"/>
<dbReference type="InterPro" id="IPR039171">
    <property type="entry name" value="Cwc2/Slt11"/>
</dbReference>
<dbReference type="FunFam" id="3.30.70.330:FF:000400">
    <property type="entry name" value="Negative regulator of differentiation 1"/>
    <property type="match status" value="1"/>
</dbReference>
<dbReference type="SMART" id="SM00360">
    <property type="entry name" value="RRM"/>
    <property type="match status" value="4"/>
</dbReference>
<evidence type="ECO:0000313" key="6">
    <source>
        <dbReference type="EMBL" id="KAF9075518.1"/>
    </source>
</evidence>